<comment type="caution">
    <text evidence="2">The sequence shown here is derived from an EMBL/GenBank/DDBJ whole genome shotgun (WGS) entry which is preliminary data.</text>
</comment>
<evidence type="ECO:0000313" key="3">
    <source>
        <dbReference type="Proteomes" id="UP001169764"/>
    </source>
</evidence>
<dbReference type="EMBL" id="JAUOTP010000003">
    <property type="protein sequence ID" value="MDO6414355.1"/>
    <property type="molecule type" value="Genomic_DNA"/>
</dbReference>
<proteinExistence type="predicted"/>
<accession>A0ABT8Y7Q4</accession>
<keyword evidence="3" id="KW-1185">Reference proteome</keyword>
<organism evidence="2 3">
    <name type="scientific">Sphingomonas natans</name>
    <dbReference type="NCBI Taxonomy" id="3063330"/>
    <lineage>
        <taxon>Bacteria</taxon>
        <taxon>Pseudomonadati</taxon>
        <taxon>Pseudomonadota</taxon>
        <taxon>Alphaproteobacteria</taxon>
        <taxon>Sphingomonadales</taxon>
        <taxon>Sphingomonadaceae</taxon>
        <taxon>Sphingomonas</taxon>
    </lineage>
</organism>
<sequence>MAEEKLFGKYNEFVLLLSGFVLTGLIGSYISQRYSREAATSAFASSVFKDTTAAIGKRMMATSSLLNALQSEDDANGTKSAKLEVAMDRYRDGLQVWNSERTYLREMVSTYYGTRSWETERKIHYHFRALGDALERAYKTGKADYPCLKTKRDKMLDEVSAFAGDLSQALDSGRIGSDADHGKRNKIRYPDTVCVIR</sequence>
<keyword evidence="1" id="KW-0472">Membrane</keyword>
<evidence type="ECO:0000256" key="1">
    <source>
        <dbReference type="SAM" id="Phobius"/>
    </source>
</evidence>
<protein>
    <submittedName>
        <fullName evidence="2">Uncharacterized protein</fullName>
    </submittedName>
</protein>
<name>A0ABT8Y7Q4_9SPHN</name>
<evidence type="ECO:0000313" key="2">
    <source>
        <dbReference type="EMBL" id="MDO6414355.1"/>
    </source>
</evidence>
<dbReference type="RefSeq" id="WP_303541453.1">
    <property type="nucleotide sequence ID" value="NZ_JAUOTP010000003.1"/>
</dbReference>
<dbReference type="Proteomes" id="UP001169764">
    <property type="component" value="Unassembled WGS sequence"/>
</dbReference>
<gene>
    <name evidence="2" type="ORF">Q4F19_08180</name>
</gene>
<keyword evidence="1" id="KW-1133">Transmembrane helix</keyword>
<feature type="transmembrane region" description="Helical" evidence="1">
    <location>
        <begin position="13"/>
        <end position="31"/>
    </location>
</feature>
<keyword evidence="1" id="KW-0812">Transmembrane</keyword>
<reference evidence="2" key="1">
    <citation type="submission" date="2023-07" db="EMBL/GenBank/DDBJ databases">
        <authorList>
            <person name="Kim M."/>
        </authorList>
    </citation>
    <scope>NUCLEOTIDE SEQUENCE</scope>
    <source>
        <strain evidence="2">BIUV-7</strain>
    </source>
</reference>